<dbReference type="KEGG" id="metu:GNH96_13715"/>
<dbReference type="AlphaFoldDB" id="A0A858QB35"/>
<keyword evidence="2" id="KW-0479">Metal-binding</keyword>
<protein>
    <recommendedName>
        <fullName evidence="3">DDE Tnp4 domain-containing protein</fullName>
    </recommendedName>
</protein>
<dbReference type="InterPro" id="IPR027806">
    <property type="entry name" value="HARBI1_dom"/>
</dbReference>
<dbReference type="EMBL" id="CP046565">
    <property type="protein sequence ID" value="QJD30914.1"/>
    <property type="molecule type" value="Genomic_DNA"/>
</dbReference>
<dbReference type="Pfam" id="PF13359">
    <property type="entry name" value="DDE_Tnp_4"/>
    <property type="match status" value="1"/>
</dbReference>
<sequence length="138" mass="15578">MSTLERQILFVGGVVAGSVHDYALMKQLFDPALSWFDGADVWLDLGFFGATADYGNKARIHLPHKKPRASKNNPHAALTVQQIRENKKQARTRISVEHSIGGMKTFHCLMHRIRNRLDIFIDSFFGLAAGLWNLKMSL</sequence>
<feature type="domain" description="DDE Tnp4" evidence="3">
    <location>
        <begin position="3"/>
        <end position="133"/>
    </location>
</feature>
<evidence type="ECO:0000256" key="2">
    <source>
        <dbReference type="ARBA" id="ARBA00022723"/>
    </source>
</evidence>
<gene>
    <name evidence="4" type="ORF">GNH96_13715</name>
</gene>
<evidence type="ECO:0000256" key="1">
    <source>
        <dbReference type="ARBA" id="ARBA00001968"/>
    </source>
</evidence>
<evidence type="ECO:0000313" key="4">
    <source>
        <dbReference type="EMBL" id="QJD30914.1"/>
    </source>
</evidence>
<dbReference type="Proteomes" id="UP000503004">
    <property type="component" value="Chromosome"/>
</dbReference>
<evidence type="ECO:0000313" key="5">
    <source>
        <dbReference type="Proteomes" id="UP000503004"/>
    </source>
</evidence>
<dbReference type="GO" id="GO:0046872">
    <property type="term" value="F:metal ion binding"/>
    <property type="evidence" value="ECO:0007669"/>
    <property type="project" value="UniProtKB-KW"/>
</dbReference>
<accession>A0A858QB35</accession>
<reference evidence="5" key="1">
    <citation type="submission" date="2019-12" db="EMBL/GenBank/DDBJ databases">
        <authorList>
            <person name="Awala S.I."/>
            <person name="Rhee S.K."/>
        </authorList>
    </citation>
    <scope>NUCLEOTIDE SEQUENCE [LARGE SCALE GENOMIC DNA]</scope>
    <source>
        <strain evidence="5">IM1</strain>
    </source>
</reference>
<comment type="cofactor">
    <cofactor evidence="1">
        <name>a divalent metal cation</name>
        <dbReference type="ChEBI" id="CHEBI:60240"/>
    </cofactor>
</comment>
<evidence type="ECO:0000259" key="3">
    <source>
        <dbReference type="Pfam" id="PF13359"/>
    </source>
</evidence>
<name>A0A858QB35_9GAMM</name>
<organism evidence="4 5">
    <name type="scientific">Methylococcus geothermalis</name>
    <dbReference type="NCBI Taxonomy" id="2681310"/>
    <lineage>
        <taxon>Bacteria</taxon>
        <taxon>Pseudomonadati</taxon>
        <taxon>Pseudomonadota</taxon>
        <taxon>Gammaproteobacteria</taxon>
        <taxon>Methylococcales</taxon>
        <taxon>Methylococcaceae</taxon>
        <taxon>Methylococcus</taxon>
    </lineage>
</organism>
<proteinExistence type="predicted"/>
<keyword evidence="5" id="KW-1185">Reference proteome</keyword>